<feature type="domain" description="Pyridoxamine 5'-phosphate oxidase N-terminal" evidence="2">
    <location>
        <begin position="12"/>
        <end position="105"/>
    </location>
</feature>
<protein>
    <submittedName>
        <fullName evidence="3">Unannotated protein</fullName>
    </submittedName>
</protein>
<dbReference type="InterPro" id="IPR052019">
    <property type="entry name" value="F420H2_bilvrd_red/Heme_oxyg"/>
</dbReference>
<evidence type="ECO:0000256" key="1">
    <source>
        <dbReference type="ARBA" id="ARBA00023002"/>
    </source>
</evidence>
<sequence length="163" mass="18677">MASRRDQIKMTDDEVSSFLEQEKTVICATNGVSGWPHLMPLWFVMRPTGPEGAAEMWAWTFAKSQKTKNLERDPRASLQVEAGAEYQELRGVMFETNVVIHREIDDVLPLGMEIFERYTPGLADGLSDEVKEMIRGQAAKRVAFQFVEQRRVTWDHRKLGGVY</sequence>
<keyword evidence="1" id="KW-0560">Oxidoreductase</keyword>
<proteinExistence type="predicted"/>
<dbReference type="PANTHER" id="PTHR35176">
    <property type="entry name" value="HEME OXYGENASE HI_0854-RELATED"/>
    <property type="match status" value="1"/>
</dbReference>
<gene>
    <name evidence="3" type="ORF">UFOPK3547_01706</name>
</gene>
<evidence type="ECO:0000313" key="3">
    <source>
        <dbReference type="EMBL" id="CAB4347500.1"/>
    </source>
</evidence>
<dbReference type="SUPFAM" id="SSF50475">
    <property type="entry name" value="FMN-binding split barrel"/>
    <property type="match status" value="1"/>
</dbReference>
<dbReference type="InterPro" id="IPR011576">
    <property type="entry name" value="Pyridox_Oxase_N"/>
</dbReference>
<dbReference type="GO" id="GO:0016627">
    <property type="term" value="F:oxidoreductase activity, acting on the CH-CH group of donors"/>
    <property type="evidence" value="ECO:0007669"/>
    <property type="project" value="TreeGrafter"/>
</dbReference>
<reference evidence="3" key="1">
    <citation type="submission" date="2020-05" db="EMBL/GenBank/DDBJ databases">
        <authorList>
            <person name="Chiriac C."/>
            <person name="Salcher M."/>
            <person name="Ghai R."/>
            <person name="Kavagutti S V."/>
        </authorList>
    </citation>
    <scope>NUCLEOTIDE SEQUENCE</scope>
</reference>
<dbReference type="EMBL" id="CAESAN010000212">
    <property type="protein sequence ID" value="CAB4347500.1"/>
    <property type="molecule type" value="Genomic_DNA"/>
</dbReference>
<dbReference type="AlphaFoldDB" id="A0A6J6A324"/>
<dbReference type="PANTHER" id="PTHR35176:SF6">
    <property type="entry name" value="HEME OXYGENASE HI_0854-RELATED"/>
    <property type="match status" value="1"/>
</dbReference>
<organism evidence="3">
    <name type="scientific">freshwater metagenome</name>
    <dbReference type="NCBI Taxonomy" id="449393"/>
    <lineage>
        <taxon>unclassified sequences</taxon>
        <taxon>metagenomes</taxon>
        <taxon>ecological metagenomes</taxon>
    </lineage>
</organism>
<dbReference type="Gene3D" id="2.30.110.10">
    <property type="entry name" value="Electron Transport, Fmn-binding Protein, Chain A"/>
    <property type="match status" value="1"/>
</dbReference>
<dbReference type="Pfam" id="PF01243">
    <property type="entry name" value="PNPOx_N"/>
    <property type="match status" value="1"/>
</dbReference>
<evidence type="ECO:0000259" key="2">
    <source>
        <dbReference type="Pfam" id="PF01243"/>
    </source>
</evidence>
<dbReference type="GO" id="GO:0070967">
    <property type="term" value="F:coenzyme F420 binding"/>
    <property type="evidence" value="ECO:0007669"/>
    <property type="project" value="TreeGrafter"/>
</dbReference>
<accession>A0A6J6A324</accession>
<dbReference type="GO" id="GO:0005829">
    <property type="term" value="C:cytosol"/>
    <property type="evidence" value="ECO:0007669"/>
    <property type="project" value="TreeGrafter"/>
</dbReference>
<dbReference type="InterPro" id="IPR012349">
    <property type="entry name" value="Split_barrel_FMN-bd"/>
</dbReference>
<name>A0A6J6A324_9ZZZZ</name>